<dbReference type="EMBL" id="JASCZI010151119">
    <property type="protein sequence ID" value="MED6169713.1"/>
    <property type="molecule type" value="Genomic_DNA"/>
</dbReference>
<gene>
    <name evidence="1" type="ORF">PIB30_023922</name>
</gene>
<comment type="caution">
    <text evidence="1">The sequence shown here is derived from an EMBL/GenBank/DDBJ whole genome shotgun (WGS) entry which is preliminary data.</text>
</comment>
<accession>A0ABU6VCM6</accession>
<dbReference type="Proteomes" id="UP001341840">
    <property type="component" value="Unassembled WGS sequence"/>
</dbReference>
<proteinExistence type="predicted"/>
<name>A0ABU6VCM6_9FABA</name>
<organism evidence="1 2">
    <name type="scientific">Stylosanthes scabra</name>
    <dbReference type="NCBI Taxonomy" id="79078"/>
    <lineage>
        <taxon>Eukaryota</taxon>
        <taxon>Viridiplantae</taxon>
        <taxon>Streptophyta</taxon>
        <taxon>Embryophyta</taxon>
        <taxon>Tracheophyta</taxon>
        <taxon>Spermatophyta</taxon>
        <taxon>Magnoliopsida</taxon>
        <taxon>eudicotyledons</taxon>
        <taxon>Gunneridae</taxon>
        <taxon>Pentapetalae</taxon>
        <taxon>rosids</taxon>
        <taxon>fabids</taxon>
        <taxon>Fabales</taxon>
        <taxon>Fabaceae</taxon>
        <taxon>Papilionoideae</taxon>
        <taxon>50 kb inversion clade</taxon>
        <taxon>dalbergioids sensu lato</taxon>
        <taxon>Dalbergieae</taxon>
        <taxon>Pterocarpus clade</taxon>
        <taxon>Stylosanthes</taxon>
    </lineage>
</organism>
<reference evidence="1 2" key="1">
    <citation type="journal article" date="2023" name="Plants (Basel)">
        <title>Bridging the Gap: Combining Genomics and Transcriptomics Approaches to Understand Stylosanthes scabra, an Orphan Legume from the Brazilian Caatinga.</title>
        <authorList>
            <person name="Ferreira-Neto J.R.C."/>
            <person name="da Silva M.D."/>
            <person name="Binneck E."/>
            <person name="de Melo N.F."/>
            <person name="da Silva R.H."/>
            <person name="de Melo A.L.T.M."/>
            <person name="Pandolfi V."/>
            <person name="Bustamante F.O."/>
            <person name="Brasileiro-Vidal A.C."/>
            <person name="Benko-Iseppon A.M."/>
        </authorList>
    </citation>
    <scope>NUCLEOTIDE SEQUENCE [LARGE SCALE GENOMIC DNA]</scope>
    <source>
        <tissue evidence="1">Leaves</tissue>
    </source>
</reference>
<protein>
    <submittedName>
        <fullName evidence="1">Uncharacterized protein</fullName>
    </submittedName>
</protein>
<sequence>MDNAAPKNIHNHMSCRGVRHDRCQRLTELVPRTKLCLCILSSPNPKLSKSEVCGLHQCRHGEIPSTLHNRVNALRNVGRHVTKPPTSIHVLSSMLFLYLTGPLSHSPVLSFQQTMPIIKINFVLCISSIYKELLSLNRLERQGKVRSNMPCTESTIGGRGSYSQAGSSKAALIPLCLSLKTSIPDCGVTWALK</sequence>
<keyword evidence="2" id="KW-1185">Reference proteome</keyword>
<evidence type="ECO:0000313" key="1">
    <source>
        <dbReference type="EMBL" id="MED6169713.1"/>
    </source>
</evidence>
<evidence type="ECO:0000313" key="2">
    <source>
        <dbReference type="Proteomes" id="UP001341840"/>
    </source>
</evidence>